<feature type="transmembrane region" description="Helical" evidence="5">
    <location>
        <begin position="77"/>
        <end position="97"/>
    </location>
</feature>
<feature type="transmembrane region" description="Helical" evidence="5">
    <location>
        <begin position="6"/>
        <end position="25"/>
    </location>
</feature>
<evidence type="ECO:0000256" key="5">
    <source>
        <dbReference type="SAM" id="Phobius"/>
    </source>
</evidence>
<evidence type="ECO:0000313" key="7">
    <source>
        <dbReference type="Proteomes" id="UP000030655"/>
    </source>
</evidence>
<evidence type="ECO:0000313" key="6">
    <source>
        <dbReference type="EMBL" id="KCZ80461.1"/>
    </source>
</evidence>
<name>A0A059F0F0_9MICR</name>
<reference evidence="6 7" key="2">
    <citation type="submission" date="2014-03" db="EMBL/GenBank/DDBJ databases">
        <title>The Genome Sequence of Anncaliia algerae insect isolate PRA339.</title>
        <authorList>
            <consortium name="The Broad Institute Genome Sequencing Platform"/>
            <consortium name="The Broad Institute Genome Sequencing Center for Infectious Disease"/>
            <person name="Cuomo C."/>
            <person name="Becnel J."/>
            <person name="Sanscrainte N."/>
            <person name="Walker B."/>
            <person name="Young S.K."/>
            <person name="Zeng Q."/>
            <person name="Gargeya S."/>
            <person name="Fitzgerald M."/>
            <person name="Haas B."/>
            <person name="Abouelleil A."/>
            <person name="Alvarado L."/>
            <person name="Arachchi H.M."/>
            <person name="Berlin A.M."/>
            <person name="Chapman S.B."/>
            <person name="Dewar J."/>
            <person name="Goldberg J."/>
            <person name="Griggs A."/>
            <person name="Gujja S."/>
            <person name="Hansen M."/>
            <person name="Howarth C."/>
            <person name="Imamovic A."/>
            <person name="Larimer J."/>
            <person name="McCowan C."/>
            <person name="Murphy C."/>
            <person name="Neiman D."/>
            <person name="Pearson M."/>
            <person name="Priest M."/>
            <person name="Roberts A."/>
            <person name="Saif S."/>
            <person name="Shea T."/>
            <person name="Sisk P."/>
            <person name="Sykes S."/>
            <person name="Wortman J."/>
            <person name="Nusbaum C."/>
            <person name="Birren B."/>
        </authorList>
    </citation>
    <scope>NUCLEOTIDE SEQUENCE [LARGE SCALE GENOMIC DNA]</scope>
    <source>
        <strain evidence="6 7">PRA339</strain>
    </source>
</reference>
<dbReference type="InterPro" id="IPR006838">
    <property type="entry name" value="ADTRP_AIG1"/>
</dbReference>
<comment type="subcellular location">
    <subcellularLocation>
        <location evidence="1">Endomembrane system</location>
        <topology evidence="1">Multi-pass membrane protein</topology>
    </subcellularLocation>
</comment>
<feature type="transmembrane region" description="Helical" evidence="5">
    <location>
        <begin position="109"/>
        <end position="129"/>
    </location>
</feature>
<feature type="transmembrane region" description="Helical" evidence="5">
    <location>
        <begin position="37"/>
        <end position="57"/>
    </location>
</feature>
<evidence type="ECO:0000256" key="2">
    <source>
        <dbReference type="ARBA" id="ARBA00022692"/>
    </source>
</evidence>
<keyword evidence="2 5" id="KW-0812">Transmembrane</keyword>
<protein>
    <submittedName>
        <fullName evidence="6">Uncharacterized protein</fullName>
    </submittedName>
</protein>
<dbReference type="VEuPathDB" id="MicrosporidiaDB:H312_02137"/>
<keyword evidence="7" id="KW-1185">Reference proteome</keyword>
<evidence type="ECO:0000256" key="1">
    <source>
        <dbReference type="ARBA" id="ARBA00004127"/>
    </source>
</evidence>
<reference evidence="7" key="1">
    <citation type="submission" date="2013-02" db="EMBL/GenBank/DDBJ databases">
        <authorList>
            <consortium name="The Broad Institute Genome Sequencing Platform"/>
            <person name="Cuomo C."/>
            <person name="Becnel J."/>
            <person name="Sanscrainte N."/>
            <person name="Walker B."/>
            <person name="Young S.K."/>
            <person name="Zeng Q."/>
            <person name="Gargeya S."/>
            <person name="Fitzgerald M."/>
            <person name="Haas B."/>
            <person name="Abouelleil A."/>
            <person name="Alvarado L."/>
            <person name="Arachchi H.M."/>
            <person name="Berlin A.M."/>
            <person name="Chapman S.B."/>
            <person name="Dewar J."/>
            <person name="Goldberg J."/>
            <person name="Griggs A."/>
            <person name="Gujja S."/>
            <person name="Hansen M."/>
            <person name="Howarth C."/>
            <person name="Imamovic A."/>
            <person name="Larimer J."/>
            <person name="McCowan C."/>
            <person name="Murphy C."/>
            <person name="Neiman D."/>
            <person name="Pearson M."/>
            <person name="Priest M."/>
            <person name="Roberts A."/>
            <person name="Saif S."/>
            <person name="Shea T."/>
            <person name="Sisk P."/>
            <person name="Sykes S."/>
            <person name="Wortman J."/>
            <person name="Nusbaum C."/>
            <person name="Birren B."/>
        </authorList>
    </citation>
    <scope>NUCLEOTIDE SEQUENCE [LARGE SCALE GENOMIC DNA]</scope>
    <source>
        <strain evidence="7">PRA339</strain>
    </source>
</reference>
<keyword evidence="4 5" id="KW-0472">Membrane</keyword>
<dbReference type="EMBL" id="KK365180">
    <property type="protein sequence ID" value="KCZ80461.1"/>
    <property type="molecule type" value="Genomic_DNA"/>
</dbReference>
<gene>
    <name evidence="6" type="ORF">H312_02137</name>
</gene>
<evidence type="ECO:0000256" key="3">
    <source>
        <dbReference type="ARBA" id="ARBA00022989"/>
    </source>
</evidence>
<organism evidence="6 7">
    <name type="scientific">Anncaliia algerae PRA339</name>
    <dbReference type="NCBI Taxonomy" id="1288291"/>
    <lineage>
        <taxon>Eukaryota</taxon>
        <taxon>Fungi</taxon>
        <taxon>Fungi incertae sedis</taxon>
        <taxon>Microsporidia</taxon>
        <taxon>Tubulinosematoidea</taxon>
        <taxon>Tubulinosematidae</taxon>
        <taxon>Anncaliia</taxon>
    </lineage>
</organism>
<dbReference type="HOGENOM" id="CLU_107648_0_0_1"/>
<evidence type="ECO:0000256" key="4">
    <source>
        <dbReference type="ARBA" id="ARBA00023136"/>
    </source>
</evidence>
<feature type="transmembrane region" description="Helical" evidence="5">
    <location>
        <begin position="144"/>
        <end position="167"/>
    </location>
</feature>
<sequence length="173" mass="19986">MTYNGLLLTITTIILGMFVLLYKGMNKRNNNIIKVHSILSNIAFGIEVIVIIVYWPLNFINPLLVNSSAYKLGFRLPLIKQFSIHIFPFVICSVEALTCKLNTDYMKYVYLSSIGVIYTTVLFISVKVFKNKYPYSFMYKVNPFFIIFLNIILTIIACLSIEGVILLRKKYKK</sequence>
<accession>A0A059F0F0</accession>
<keyword evidence="3 5" id="KW-1133">Transmembrane helix</keyword>
<dbReference type="GO" id="GO:0012505">
    <property type="term" value="C:endomembrane system"/>
    <property type="evidence" value="ECO:0007669"/>
    <property type="project" value="UniProtKB-SubCell"/>
</dbReference>
<dbReference type="Proteomes" id="UP000030655">
    <property type="component" value="Unassembled WGS sequence"/>
</dbReference>
<dbReference type="Pfam" id="PF04750">
    <property type="entry name" value="Far-17a_AIG1"/>
    <property type="match status" value="1"/>
</dbReference>
<dbReference type="AlphaFoldDB" id="A0A059F0F0"/>
<dbReference type="GO" id="GO:0016020">
    <property type="term" value="C:membrane"/>
    <property type="evidence" value="ECO:0007669"/>
    <property type="project" value="InterPro"/>
</dbReference>
<dbReference type="OrthoDB" id="2189376at2759"/>
<proteinExistence type="predicted"/>